<protein>
    <submittedName>
        <fullName evidence="1">Uncharacterized protein</fullName>
    </submittedName>
</protein>
<keyword evidence="2" id="KW-1185">Reference proteome</keyword>
<accession>A0A7D5KZ35</accession>
<dbReference type="EMBL" id="CP058601">
    <property type="protein sequence ID" value="QLG48400.1"/>
    <property type="molecule type" value="Genomic_DNA"/>
</dbReference>
<dbReference type="OrthoDB" id="262340at2157"/>
<name>A0A7D5KZ35_9EURY</name>
<evidence type="ECO:0000313" key="2">
    <source>
        <dbReference type="Proteomes" id="UP000509241"/>
    </source>
</evidence>
<dbReference type="Proteomes" id="UP000509241">
    <property type="component" value="Chromosome"/>
</dbReference>
<dbReference type="GeneID" id="56032793"/>
<evidence type="ECO:0000313" key="1">
    <source>
        <dbReference type="EMBL" id="QLG48400.1"/>
    </source>
</evidence>
<dbReference type="InterPro" id="IPR055978">
    <property type="entry name" value="DUF7556"/>
</dbReference>
<dbReference type="Pfam" id="PF24433">
    <property type="entry name" value="DUF7556"/>
    <property type="match status" value="1"/>
</dbReference>
<organism evidence="1 2">
    <name type="scientific">Natrinema halophilum</name>
    <dbReference type="NCBI Taxonomy" id="1699371"/>
    <lineage>
        <taxon>Archaea</taxon>
        <taxon>Methanobacteriati</taxon>
        <taxon>Methanobacteriota</taxon>
        <taxon>Stenosarchaea group</taxon>
        <taxon>Halobacteria</taxon>
        <taxon>Halobacteriales</taxon>
        <taxon>Natrialbaceae</taxon>
        <taxon>Natrinema</taxon>
    </lineage>
</organism>
<proteinExistence type="predicted"/>
<sequence length="54" mass="5948">MSLTHSYRTGDSAEVMAAIDRTGERARLVISDVTRDGAWLTVPEAEAVTVKAWR</sequence>
<reference evidence="1 2" key="1">
    <citation type="submission" date="2020-07" db="EMBL/GenBank/DDBJ databases">
        <authorList>
            <person name="Cui H."/>
        </authorList>
    </citation>
    <scope>NUCLEOTIDE SEQUENCE [LARGE SCALE GENOMIC DNA]</scope>
    <source>
        <strain evidence="1 2">YPL8</strain>
    </source>
</reference>
<dbReference type="AlphaFoldDB" id="A0A7D5KZ35"/>
<dbReference type="RefSeq" id="WP_179260139.1">
    <property type="nucleotide sequence ID" value="NZ_CP058601.1"/>
</dbReference>
<dbReference type="KEGG" id="haly:HYG82_05840"/>
<gene>
    <name evidence="1" type="ORF">HYG82_05840</name>
</gene>